<reference evidence="1" key="2">
    <citation type="submission" date="2021-10" db="EMBL/GenBank/DDBJ databases">
        <authorList>
            <person name="Piombo E."/>
        </authorList>
    </citation>
    <scope>NUCLEOTIDE SEQUENCE</scope>
</reference>
<gene>
    <name evidence="1" type="ORF">CRV2_00009208</name>
</gene>
<name>A0ACA9TN72_BIOOC</name>
<accession>A0ACA9TN72</accession>
<reference evidence="1" key="1">
    <citation type="submission" date="2020-04" db="EMBL/GenBank/DDBJ databases">
        <authorList>
            <person name="Broberg M."/>
        </authorList>
    </citation>
    <scope>NUCLEOTIDE SEQUENCE</scope>
</reference>
<keyword evidence="2" id="KW-1185">Reference proteome</keyword>
<proteinExistence type="predicted"/>
<evidence type="ECO:0000313" key="1">
    <source>
        <dbReference type="EMBL" id="CAG9942276.1"/>
    </source>
</evidence>
<protein>
    <submittedName>
        <fullName evidence="1">Uncharacterized protein</fullName>
    </submittedName>
</protein>
<organism evidence="1 2">
    <name type="scientific">Clonostachys rosea f. rosea IK726</name>
    <dbReference type="NCBI Taxonomy" id="1349383"/>
    <lineage>
        <taxon>Eukaryota</taxon>
        <taxon>Fungi</taxon>
        <taxon>Dikarya</taxon>
        <taxon>Ascomycota</taxon>
        <taxon>Pezizomycotina</taxon>
        <taxon>Sordariomycetes</taxon>
        <taxon>Hypocreomycetidae</taxon>
        <taxon>Hypocreales</taxon>
        <taxon>Bionectriaceae</taxon>
        <taxon>Clonostachys</taxon>
    </lineage>
</organism>
<dbReference type="Proteomes" id="UP000836387">
    <property type="component" value="Unassembled WGS sequence"/>
</dbReference>
<evidence type="ECO:0000313" key="2">
    <source>
        <dbReference type="Proteomes" id="UP000836387"/>
    </source>
</evidence>
<sequence>MEGNTEAIVIDTGICLLPGLNLIDRYYGEEAVELRPLFDQRYPVDDGIITNFTDIEWIWDYLYEKRLKAKPEDHPLLLAEPNACSKENREKTVTLLFEQYYVPALYLSMQGVLAIHPSGSSTGMVVDSGTASTYAVPVYEGFALRRGIQRLNIGGRHLTDHFLEGLSRGGNNLGTISERKLARNVKEEYCYIAQDFRRELQLAQGEAPTETSYKLVDGKSITTGRERFMTPEALFHPHLMGMNGEMGIQHLTFGAVLKSDTSLQDRLYGNIVLAGGSTLFPGIQDRMQSEMTGLAPLSAKVNVVASPERKHSSWIGGSMVASLSTFQKMCVQYDEYDEVGPTIVLRRFF</sequence>
<dbReference type="EMBL" id="CADEHS020000006">
    <property type="protein sequence ID" value="CAG9942276.1"/>
    <property type="molecule type" value="Genomic_DNA"/>
</dbReference>
<comment type="caution">
    <text evidence="1">The sequence shown here is derived from an EMBL/GenBank/DDBJ whole genome shotgun (WGS) entry which is preliminary data.</text>
</comment>